<evidence type="ECO:0000256" key="1">
    <source>
        <dbReference type="ARBA" id="ARBA00005953"/>
    </source>
</evidence>
<dbReference type="InterPro" id="IPR029069">
    <property type="entry name" value="HotDog_dom_sf"/>
</dbReference>
<accession>K1SGB5</accession>
<dbReference type="GO" id="GO:0047617">
    <property type="term" value="F:fatty acyl-CoA hydrolase activity"/>
    <property type="evidence" value="ECO:0007669"/>
    <property type="project" value="TreeGrafter"/>
</dbReference>
<sequence>MPDENISEERMKRKTSPHQAALTDRTTIKVRFSEIDSMQIVWHGEYVRYFEDGREAFGKRYGLDYMSIYREGYVVPIVDLTCQFKQPLSFGEEAIVETRYIHS</sequence>
<organism evidence="4">
    <name type="scientific">human gut metagenome</name>
    <dbReference type="NCBI Taxonomy" id="408170"/>
    <lineage>
        <taxon>unclassified sequences</taxon>
        <taxon>metagenomes</taxon>
        <taxon>organismal metagenomes</taxon>
    </lineage>
</organism>
<dbReference type="InterPro" id="IPR050563">
    <property type="entry name" value="4-hydroxybenzoyl-CoA_TE"/>
</dbReference>
<evidence type="ECO:0000256" key="2">
    <source>
        <dbReference type="ARBA" id="ARBA00022801"/>
    </source>
</evidence>
<dbReference type="SUPFAM" id="SSF54637">
    <property type="entry name" value="Thioesterase/thiol ester dehydrase-isomerase"/>
    <property type="match status" value="1"/>
</dbReference>
<dbReference type="Gene3D" id="3.10.129.10">
    <property type="entry name" value="Hotdog Thioesterase"/>
    <property type="match status" value="1"/>
</dbReference>
<evidence type="ECO:0000256" key="3">
    <source>
        <dbReference type="SAM" id="MobiDB-lite"/>
    </source>
</evidence>
<reference evidence="4" key="1">
    <citation type="journal article" date="2013" name="Environ. Microbiol.">
        <title>Microbiota from the distal guts of lean and obese adolescents exhibit partial functional redundancy besides clear differences in community structure.</title>
        <authorList>
            <person name="Ferrer M."/>
            <person name="Ruiz A."/>
            <person name="Lanza F."/>
            <person name="Haange S.B."/>
            <person name="Oberbach A."/>
            <person name="Till H."/>
            <person name="Bargiela R."/>
            <person name="Campoy C."/>
            <person name="Segura M.T."/>
            <person name="Richter M."/>
            <person name="von Bergen M."/>
            <person name="Seifert J."/>
            <person name="Suarez A."/>
        </authorList>
    </citation>
    <scope>NUCLEOTIDE SEQUENCE</scope>
</reference>
<gene>
    <name evidence="4" type="ORF">OBE_12067</name>
</gene>
<name>K1SGB5_9ZZZZ</name>
<dbReference type="PANTHER" id="PTHR31793:SF27">
    <property type="entry name" value="NOVEL THIOESTERASE SUPERFAMILY DOMAIN AND SAPOSIN A-TYPE DOMAIN CONTAINING PROTEIN (0610012H03RIK)"/>
    <property type="match status" value="1"/>
</dbReference>
<feature type="non-terminal residue" evidence="4">
    <location>
        <position position="103"/>
    </location>
</feature>
<protein>
    <submittedName>
        <fullName evidence="4">Thioesterase superfamily protein</fullName>
    </submittedName>
</protein>
<evidence type="ECO:0000313" key="4">
    <source>
        <dbReference type="EMBL" id="EKC54474.1"/>
    </source>
</evidence>
<dbReference type="Pfam" id="PF13279">
    <property type="entry name" value="4HBT_2"/>
    <property type="match status" value="1"/>
</dbReference>
<comment type="caution">
    <text evidence="4">The sequence shown here is derived from an EMBL/GenBank/DDBJ whole genome shotgun (WGS) entry which is preliminary data.</text>
</comment>
<dbReference type="EMBL" id="AJWZ01008304">
    <property type="protein sequence ID" value="EKC54474.1"/>
    <property type="molecule type" value="Genomic_DNA"/>
</dbReference>
<feature type="region of interest" description="Disordered" evidence="3">
    <location>
        <begin position="1"/>
        <end position="21"/>
    </location>
</feature>
<dbReference type="AlphaFoldDB" id="K1SGB5"/>
<proteinExistence type="inferred from homology"/>
<dbReference type="CDD" id="cd00586">
    <property type="entry name" value="4HBT"/>
    <property type="match status" value="1"/>
</dbReference>
<keyword evidence="2" id="KW-0378">Hydrolase</keyword>
<comment type="similarity">
    <text evidence="1">Belongs to the 4-hydroxybenzoyl-CoA thioesterase family.</text>
</comment>
<dbReference type="PANTHER" id="PTHR31793">
    <property type="entry name" value="4-HYDROXYBENZOYL-COA THIOESTERASE FAMILY MEMBER"/>
    <property type="match status" value="1"/>
</dbReference>